<reference evidence="3 4" key="1">
    <citation type="submission" date="2018-03" db="EMBL/GenBank/DDBJ databases">
        <title>Genomic Encyclopedia of Type Strains, Phase III (KMG-III): the genomes of soil and plant-associated and newly described type strains.</title>
        <authorList>
            <person name="Whitman W."/>
        </authorList>
    </citation>
    <scope>NUCLEOTIDE SEQUENCE [LARGE SCALE GENOMIC DNA]</scope>
    <source>
        <strain evidence="3 4">CGMCC 4.7097</strain>
    </source>
</reference>
<comment type="caution">
    <text evidence="3">The sequence shown here is derived from an EMBL/GenBank/DDBJ whole genome shotgun (WGS) entry which is preliminary data.</text>
</comment>
<dbReference type="OrthoDB" id="3429567at2"/>
<dbReference type="RefSeq" id="WP_106615660.1">
    <property type="nucleotide sequence ID" value="NZ_PYAX01000004.1"/>
</dbReference>
<dbReference type="Proteomes" id="UP000241118">
    <property type="component" value="Unassembled WGS sequence"/>
</dbReference>
<evidence type="ECO:0000313" key="4">
    <source>
        <dbReference type="Proteomes" id="UP000241118"/>
    </source>
</evidence>
<dbReference type="InterPro" id="IPR036380">
    <property type="entry name" value="Isochorismatase-like_sf"/>
</dbReference>
<dbReference type="AlphaFoldDB" id="A0A2P8IBW4"/>
<dbReference type="EMBL" id="PYAX01000004">
    <property type="protein sequence ID" value="PSL55958.1"/>
    <property type="molecule type" value="Genomic_DNA"/>
</dbReference>
<accession>A0A2P8IBW4</accession>
<organism evidence="3 4">
    <name type="scientific">Saccharothrix carnea</name>
    <dbReference type="NCBI Taxonomy" id="1280637"/>
    <lineage>
        <taxon>Bacteria</taxon>
        <taxon>Bacillati</taxon>
        <taxon>Actinomycetota</taxon>
        <taxon>Actinomycetes</taxon>
        <taxon>Pseudonocardiales</taxon>
        <taxon>Pseudonocardiaceae</taxon>
        <taxon>Saccharothrix</taxon>
    </lineage>
</organism>
<dbReference type="Gene3D" id="3.40.50.850">
    <property type="entry name" value="Isochorismatase-like"/>
    <property type="match status" value="1"/>
</dbReference>
<dbReference type="InterPro" id="IPR050272">
    <property type="entry name" value="Isochorismatase-like_hydrls"/>
</dbReference>
<feature type="domain" description="Isochorismatase-like" evidence="2">
    <location>
        <begin position="4"/>
        <end position="140"/>
    </location>
</feature>
<sequence length="200" mass="20584">MRPALVIVDLQEMLIPLVWRGEELVDRVAALAREARRGGVPVVALRQVGDRGTEFDPEAPGTRLSARLGLRPTDVVVDKTATDAFYRTDLAAVLAERDVDTVVLTGLATDYCVDATARSAVSHGLDVVLVGDGHAPAAGGDPDAGLTAEQVIAHHNRILGTAVHPGGSVRVVAAADVVFARPGVGPGGGPDRPGGGAVSR</sequence>
<gene>
    <name evidence="3" type="ORF">B0I31_104249</name>
</gene>
<proteinExistence type="predicted"/>
<dbReference type="SUPFAM" id="SSF52499">
    <property type="entry name" value="Isochorismatase-like hydrolases"/>
    <property type="match status" value="1"/>
</dbReference>
<dbReference type="PANTHER" id="PTHR43540:SF14">
    <property type="entry name" value="ISOCHORISMATASE"/>
    <property type="match status" value="1"/>
</dbReference>
<evidence type="ECO:0000256" key="1">
    <source>
        <dbReference type="ARBA" id="ARBA00022801"/>
    </source>
</evidence>
<keyword evidence="4" id="KW-1185">Reference proteome</keyword>
<evidence type="ECO:0000259" key="2">
    <source>
        <dbReference type="Pfam" id="PF00857"/>
    </source>
</evidence>
<evidence type="ECO:0000313" key="3">
    <source>
        <dbReference type="EMBL" id="PSL55958.1"/>
    </source>
</evidence>
<dbReference type="Pfam" id="PF00857">
    <property type="entry name" value="Isochorismatase"/>
    <property type="match status" value="1"/>
</dbReference>
<dbReference type="GO" id="GO:0016787">
    <property type="term" value="F:hydrolase activity"/>
    <property type="evidence" value="ECO:0007669"/>
    <property type="project" value="UniProtKB-KW"/>
</dbReference>
<name>A0A2P8IBW4_SACCR</name>
<keyword evidence="1" id="KW-0378">Hydrolase</keyword>
<protein>
    <submittedName>
        <fullName evidence="3">Nicotinamidase-related amidase</fullName>
    </submittedName>
</protein>
<dbReference type="InterPro" id="IPR000868">
    <property type="entry name" value="Isochorismatase-like_dom"/>
</dbReference>
<dbReference type="PANTHER" id="PTHR43540">
    <property type="entry name" value="PEROXYUREIDOACRYLATE/UREIDOACRYLATE AMIDOHYDROLASE-RELATED"/>
    <property type="match status" value="1"/>
</dbReference>